<dbReference type="Gene3D" id="3.40.630.10">
    <property type="entry name" value="Zn peptidases"/>
    <property type="match status" value="1"/>
</dbReference>
<feature type="signal peptide" evidence="1">
    <location>
        <begin position="1"/>
        <end position="18"/>
    </location>
</feature>
<comment type="caution">
    <text evidence="2">The sequence shown here is derived from an EMBL/GenBank/DDBJ whole genome shotgun (WGS) entry which is preliminary data.</text>
</comment>
<evidence type="ECO:0008006" key="4">
    <source>
        <dbReference type="Google" id="ProtNLM"/>
    </source>
</evidence>
<evidence type="ECO:0000256" key="1">
    <source>
        <dbReference type="SAM" id="SignalP"/>
    </source>
</evidence>
<proteinExistence type="predicted"/>
<feature type="chain" id="PRO_5034978780" description="Peptidase M20 domain-containing protein 2" evidence="1">
    <location>
        <begin position="19"/>
        <end position="502"/>
    </location>
</feature>
<dbReference type="AlphaFoldDB" id="A0A8H4PD64"/>
<organism evidence="2 3">
    <name type="scientific">Fusarium albosuccineum</name>
    <dbReference type="NCBI Taxonomy" id="1237068"/>
    <lineage>
        <taxon>Eukaryota</taxon>
        <taxon>Fungi</taxon>
        <taxon>Dikarya</taxon>
        <taxon>Ascomycota</taxon>
        <taxon>Pezizomycotina</taxon>
        <taxon>Sordariomycetes</taxon>
        <taxon>Hypocreomycetidae</taxon>
        <taxon>Hypocreales</taxon>
        <taxon>Nectriaceae</taxon>
        <taxon>Fusarium</taxon>
        <taxon>Fusarium decemcellulare species complex</taxon>
    </lineage>
</organism>
<name>A0A8H4PD64_9HYPO</name>
<evidence type="ECO:0000313" key="3">
    <source>
        <dbReference type="Proteomes" id="UP000554235"/>
    </source>
</evidence>
<dbReference type="GO" id="GO:0016805">
    <property type="term" value="F:dipeptidase activity"/>
    <property type="evidence" value="ECO:0007669"/>
    <property type="project" value="TreeGrafter"/>
</dbReference>
<keyword evidence="1" id="KW-0732">Signal</keyword>
<dbReference type="Gene3D" id="3.30.70.360">
    <property type="match status" value="1"/>
</dbReference>
<accession>A0A8H4PD64</accession>
<dbReference type="OrthoDB" id="6119954at2759"/>
<dbReference type="Proteomes" id="UP000554235">
    <property type="component" value="Unassembled WGS sequence"/>
</dbReference>
<dbReference type="SUPFAM" id="SSF53187">
    <property type="entry name" value="Zn-dependent exopeptidases"/>
    <property type="match status" value="1"/>
</dbReference>
<evidence type="ECO:0000313" key="2">
    <source>
        <dbReference type="EMBL" id="KAF4466473.1"/>
    </source>
</evidence>
<dbReference type="PANTHER" id="PTHR30575">
    <property type="entry name" value="PEPTIDASE M20"/>
    <property type="match status" value="1"/>
</dbReference>
<dbReference type="PANTHER" id="PTHR30575:SF0">
    <property type="entry name" value="XAA-ARG DIPEPTIDASE"/>
    <property type="match status" value="1"/>
</dbReference>
<keyword evidence="3" id="KW-1185">Reference proteome</keyword>
<sequence length="502" mass="54439">MLSKPLLFAASLCWTSRAIELPQYLQQASQEIFPPLKAIADEIYHDPELGRDEHHAHDLIVGHFSAQEQWTVTPHAHDSETAFEAVFEHIPKGHEGDIVTIGVLAEYDSLPGIGHACGHNHIALNGITVATLVSRALVEYDIAGRVKLVGCPDEENGAGKFKLNQAGAFDDSVLWFMAHPTAVSRVQPMNARLNLFHRFTEKTHQEAVRSAYEAMAIVRDLRTKLPGTASSASPITNIGTYAVNVVQSMVSLGVSGSSMERVEQSIKSILDETYPGVDYKISEDKNGVAINITGPGGHASETTNGPLVLSIETFRDLAKDDGTVFYLPGNTSSVEMDITVDLRSRYTLDLPAIAETVNKALAGLESDVSSDLKYPALELTTYLPDAFVSLISSPPYGLTDWAISNQAPASSDASYIQDAELDPDTKNVLSVARVVFHPNYRICDPSSSLPCGFNHEPAFAASSGTEYSYNQTEIVARAEAHLILSLLSDKDKMDKATSLVRA</sequence>
<protein>
    <recommendedName>
        <fullName evidence="4">Peptidase M20 domain-containing protein 2</fullName>
    </recommendedName>
</protein>
<reference evidence="2 3" key="1">
    <citation type="submission" date="2020-01" db="EMBL/GenBank/DDBJ databases">
        <title>Identification and distribution of gene clusters putatively required for synthesis of sphingolipid metabolism inhibitors in phylogenetically diverse species of the filamentous fungus Fusarium.</title>
        <authorList>
            <person name="Kim H.-S."/>
            <person name="Busman M."/>
            <person name="Brown D.W."/>
            <person name="Divon H."/>
            <person name="Uhlig S."/>
            <person name="Proctor R.H."/>
        </authorList>
    </citation>
    <scope>NUCLEOTIDE SEQUENCE [LARGE SCALE GENOMIC DNA]</scope>
    <source>
        <strain evidence="2 3">NRRL 20459</strain>
    </source>
</reference>
<gene>
    <name evidence="2" type="ORF">FALBO_6656</name>
</gene>
<dbReference type="EMBL" id="JAADYS010000869">
    <property type="protein sequence ID" value="KAF4466473.1"/>
    <property type="molecule type" value="Genomic_DNA"/>
</dbReference>
<dbReference type="InterPro" id="IPR052030">
    <property type="entry name" value="Peptidase_M20/M20A_hydrolases"/>
</dbReference>